<dbReference type="EMBL" id="CAJNRG010000079">
    <property type="protein sequence ID" value="CAF1966889.1"/>
    <property type="molecule type" value="Genomic_DNA"/>
</dbReference>
<accession>A0A816MFE0</accession>
<evidence type="ECO:0000313" key="2">
    <source>
        <dbReference type="EMBL" id="CAF1293034.1"/>
    </source>
</evidence>
<dbReference type="EMBL" id="CAJOBH010002463">
    <property type="protein sequence ID" value="CAF3907830.1"/>
    <property type="molecule type" value="Genomic_DNA"/>
</dbReference>
<reference evidence="3" key="1">
    <citation type="submission" date="2021-02" db="EMBL/GenBank/DDBJ databases">
        <authorList>
            <person name="Nowell W R."/>
        </authorList>
    </citation>
    <scope>NUCLEOTIDE SEQUENCE</scope>
</reference>
<dbReference type="Proteomes" id="UP000681720">
    <property type="component" value="Unassembled WGS sequence"/>
</dbReference>
<dbReference type="Proteomes" id="UP000663856">
    <property type="component" value="Unassembled WGS sequence"/>
</dbReference>
<evidence type="ECO:0000313" key="5">
    <source>
        <dbReference type="EMBL" id="CAF3757604.1"/>
    </source>
</evidence>
<sequence length="129" mass="14941">MANSTIFANWGSHLLEYKNGQVEFFEIQQHRISKLVWKANWASNWTHLLPFRWQHKKYLLSYKKSNGQAALNEVLNEGCSEGYSLEWRAGWEKMVIYYEGDQPRLLSTRAGEASVDILTGHSVINIAHT</sequence>
<gene>
    <name evidence="6" type="ORF">BYL167_LOCUS8818</name>
    <name evidence="2" type="ORF">CJN711_LOCUS16529</name>
    <name evidence="7" type="ORF">GIL414_LOCUS11262</name>
    <name evidence="1" type="ORF">KQP761_LOCUS3534</name>
    <name evidence="8" type="ORF">OVN521_LOCUS20459</name>
    <name evidence="5" type="ORF">UXM345_LOCUS2371</name>
    <name evidence="4" type="ORF">WKI299_LOCUS14553</name>
    <name evidence="3" type="ORF">XDN619_LOCUS1671</name>
</gene>
<dbReference type="EMBL" id="CAJOBF010000142">
    <property type="protein sequence ID" value="CAF3757604.1"/>
    <property type="molecule type" value="Genomic_DNA"/>
</dbReference>
<dbReference type="EMBL" id="CAJOBJ010004186">
    <property type="protein sequence ID" value="CAF3991995.1"/>
    <property type="molecule type" value="Genomic_DNA"/>
</dbReference>
<evidence type="ECO:0000313" key="8">
    <source>
        <dbReference type="EMBL" id="CAF4092834.1"/>
    </source>
</evidence>
<evidence type="ECO:0000313" key="4">
    <source>
        <dbReference type="EMBL" id="CAF2073129.1"/>
    </source>
</evidence>
<dbReference type="AlphaFoldDB" id="A0A816MFE0"/>
<dbReference type="EMBL" id="CAJOBG010004051">
    <property type="protein sequence ID" value="CAF4092834.1"/>
    <property type="molecule type" value="Genomic_DNA"/>
</dbReference>
<dbReference type="Proteomes" id="UP000663842">
    <property type="component" value="Unassembled WGS sequence"/>
</dbReference>
<dbReference type="Proteomes" id="UP000663866">
    <property type="component" value="Unassembled WGS sequence"/>
</dbReference>
<dbReference type="EMBL" id="CAJNOW010000425">
    <property type="protein sequence ID" value="CAF1276006.1"/>
    <property type="molecule type" value="Genomic_DNA"/>
</dbReference>
<dbReference type="OrthoDB" id="10268669at2759"/>
<proteinExistence type="predicted"/>
<evidence type="ECO:0000313" key="9">
    <source>
        <dbReference type="Proteomes" id="UP000663866"/>
    </source>
</evidence>
<evidence type="ECO:0000313" key="10">
    <source>
        <dbReference type="Proteomes" id="UP000663887"/>
    </source>
</evidence>
<name>A0A816MFE0_9BILA</name>
<organism evidence="3 10">
    <name type="scientific">Rotaria magnacalcarata</name>
    <dbReference type="NCBI Taxonomy" id="392030"/>
    <lineage>
        <taxon>Eukaryota</taxon>
        <taxon>Metazoa</taxon>
        <taxon>Spiralia</taxon>
        <taxon>Gnathifera</taxon>
        <taxon>Rotifera</taxon>
        <taxon>Eurotatoria</taxon>
        <taxon>Bdelloidea</taxon>
        <taxon>Philodinida</taxon>
        <taxon>Philodinidae</taxon>
        <taxon>Rotaria</taxon>
    </lineage>
</organism>
<protein>
    <submittedName>
        <fullName evidence="3">Uncharacterized protein</fullName>
    </submittedName>
</protein>
<dbReference type="Proteomes" id="UP000663855">
    <property type="component" value="Unassembled WGS sequence"/>
</dbReference>
<evidence type="ECO:0000313" key="6">
    <source>
        <dbReference type="EMBL" id="CAF3907830.1"/>
    </source>
</evidence>
<evidence type="ECO:0000313" key="3">
    <source>
        <dbReference type="EMBL" id="CAF1966889.1"/>
    </source>
</evidence>
<comment type="caution">
    <text evidence="3">The sequence shown here is derived from an EMBL/GenBank/DDBJ whole genome shotgun (WGS) entry which is preliminary data.</text>
</comment>
<dbReference type="Proteomes" id="UP000681967">
    <property type="component" value="Unassembled WGS sequence"/>
</dbReference>
<keyword evidence="9" id="KW-1185">Reference proteome</keyword>
<evidence type="ECO:0000313" key="7">
    <source>
        <dbReference type="EMBL" id="CAF3991995.1"/>
    </source>
</evidence>
<dbReference type="EMBL" id="CAJNRF010005687">
    <property type="protein sequence ID" value="CAF2073129.1"/>
    <property type="molecule type" value="Genomic_DNA"/>
</dbReference>
<dbReference type="EMBL" id="CAJNOV010007663">
    <property type="protein sequence ID" value="CAF1293034.1"/>
    <property type="molecule type" value="Genomic_DNA"/>
</dbReference>
<dbReference type="Proteomes" id="UP000663887">
    <property type="component" value="Unassembled WGS sequence"/>
</dbReference>
<evidence type="ECO:0000313" key="1">
    <source>
        <dbReference type="EMBL" id="CAF1276006.1"/>
    </source>
</evidence>
<dbReference type="Proteomes" id="UP000663834">
    <property type="component" value="Unassembled WGS sequence"/>
</dbReference>